<name>A0AAV9RVV6_9TELE</name>
<protein>
    <submittedName>
        <fullName evidence="2">Uncharacterized protein</fullName>
    </submittedName>
</protein>
<feature type="non-terminal residue" evidence="2">
    <location>
        <position position="1"/>
    </location>
</feature>
<feature type="region of interest" description="Disordered" evidence="1">
    <location>
        <begin position="1"/>
        <end position="57"/>
    </location>
</feature>
<accession>A0AAV9RVV6</accession>
<dbReference type="Proteomes" id="UP001311232">
    <property type="component" value="Unassembled WGS sequence"/>
</dbReference>
<proteinExistence type="predicted"/>
<keyword evidence="3" id="KW-1185">Reference proteome</keyword>
<sequence length="111" mass="12039">HQGAGPDPRVNSADEVKQKAPRGSPALRGAAGRNAADSTDEQGGRQNGGERLRGTEEWIPVEGKIKFSFARKEEKERELMQEVPGNAHLWVNPPHLIVLLFVCDIDSSGGD</sequence>
<gene>
    <name evidence="2" type="ORF">CRENBAI_004857</name>
</gene>
<evidence type="ECO:0000313" key="3">
    <source>
        <dbReference type="Proteomes" id="UP001311232"/>
    </source>
</evidence>
<organism evidence="2 3">
    <name type="scientific">Crenichthys baileyi</name>
    <name type="common">White River springfish</name>
    <dbReference type="NCBI Taxonomy" id="28760"/>
    <lineage>
        <taxon>Eukaryota</taxon>
        <taxon>Metazoa</taxon>
        <taxon>Chordata</taxon>
        <taxon>Craniata</taxon>
        <taxon>Vertebrata</taxon>
        <taxon>Euteleostomi</taxon>
        <taxon>Actinopterygii</taxon>
        <taxon>Neopterygii</taxon>
        <taxon>Teleostei</taxon>
        <taxon>Neoteleostei</taxon>
        <taxon>Acanthomorphata</taxon>
        <taxon>Ovalentaria</taxon>
        <taxon>Atherinomorphae</taxon>
        <taxon>Cyprinodontiformes</taxon>
        <taxon>Goodeidae</taxon>
        <taxon>Crenichthys</taxon>
    </lineage>
</organism>
<reference evidence="2 3" key="1">
    <citation type="submission" date="2021-06" db="EMBL/GenBank/DDBJ databases">
        <authorList>
            <person name="Palmer J.M."/>
        </authorList>
    </citation>
    <scope>NUCLEOTIDE SEQUENCE [LARGE SCALE GENOMIC DNA]</scope>
    <source>
        <strain evidence="2 3">MEX-2019</strain>
        <tissue evidence="2">Muscle</tissue>
    </source>
</reference>
<evidence type="ECO:0000256" key="1">
    <source>
        <dbReference type="SAM" id="MobiDB-lite"/>
    </source>
</evidence>
<dbReference type="EMBL" id="JAHHUM010001283">
    <property type="protein sequence ID" value="KAK5612902.1"/>
    <property type="molecule type" value="Genomic_DNA"/>
</dbReference>
<evidence type="ECO:0000313" key="2">
    <source>
        <dbReference type="EMBL" id="KAK5612902.1"/>
    </source>
</evidence>
<dbReference type="AlphaFoldDB" id="A0AAV9RVV6"/>
<comment type="caution">
    <text evidence="2">The sequence shown here is derived from an EMBL/GenBank/DDBJ whole genome shotgun (WGS) entry which is preliminary data.</text>
</comment>